<dbReference type="GO" id="GO:0005975">
    <property type="term" value="P:carbohydrate metabolic process"/>
    <property type="evidence" value="ECO:0007669"/>
    <property type="project" value="InterPro"/>
</dbReference>
<dbReference type="Pfam" id="PF02806">
    <property type="entry name" value="Alpha-amylase_C"/>
    <property type="match status" value="1"/>
</dbReference>
<sequence>GVPGAVPAWQEVLNTDLSRYGGSDVRNPDPLKPESVPHDGRPSSIQLTLPPLSTIWLRPV</sequence>
<dbReference type="AlphaFoldDB" id="A0A939F7S3"/>
<dbReference type="InterPro" id="IPR013780">
    <property type="entry name" value="Glyco_hydro_b"/>
</dbReference>
<keyword evidence="4" id="KW-1185">Reference proteome</keyword>
<organism evidence="3 4">
    <name type="scientific">Streptomyces beijiangensis</name>
    <dbReference type="NCBI Taxonomy" id="163361"/>
    <lineage>
        <taxon>Bacteria</taxon>
        <taxon>Bacillati</taxon>
        <taxon>Actinomycetota</taxon>
        <taxon>Actinomycetes</taxon>
        <taxon>Kitasatosporales</taxon>
        <taxon>Streptomycetaceae</taxon>
        <taxon>Streptomyces</taxon>
    </lineage>
</organism>
<dbReference type="SUPFAM" id="SSF51011">
    <property type="entry name" value="Glycosyl hydrolase domain"/>
    <property type="match status" value="1"/>
</dbReference>
<evidence type="ECO:0000256" key="1">
    <source>
        <dbReference type="SAM" id="MobiDB-lite"/>
    </source>
</evidence>
<dbReference type="RefSeq" id="WP_206963308.1">
    <property type="nucleotide sequence ID" value="NZ_JAFLRJ010000170.1"/>
</dbReference>
<name>A0A939F7S3_9ACTN</name>
<dbReference type="Proteomes" id="UP000664167">
    <property type="component" value="Unassembled WGS sequence"/>
</dbReference>
<evidence type="ECO:0000313" key="3">
    <source>
        <dbReference type="EMBL" id="MBO0513895.1"/>
    </source>
</evidence>
<comment type="caution">
    <text evidence="3">The sequence shown here is derived from an EMBL/GenBank/DDBJ whole genome shotgun (WGS) entry which is preliminary data.</text>
</comment>
<dbReference type="EMBL" id="JAFLRJ010000170">
    <property type="protein sequence ID" value="MBO0513895.1"/>
    <property type="molecule type" value="Genomic_DNA"/>
</dbReference>
<feature type="domain" description="Alpha-amylase/branching enzyme C-terminal all beta" evidence="2">
    <location>
        <begin position="8"/>
        <end position="59"/>
    </location>
</feature>
<proteinExistence type="predicted"/>
<evidence type="ECO:0000313" key="4">
    <source>
        <dbReference type="Proteomes" id="UP000664167"/>
    </source>
</evidence>
<feature type="compositionally biased region" description="Basic and acidic residues" evidence="1">
    <location>
        <begin position="26"/>
        <end position="41"/>
    </location>
</feature>
<dbReference type="Gene3D" id="2.60.40.1180">
    <property type="entry name" value="Golgi alpha-mannosidase II"/>
    <property type="match status" value="1"/>
</dbReference>
<dbReference type="InterPro" id="IPR006048">
    <property type="entry name" value="A-amylase/branching_C"/>
</dbReference>
<protein>
    <submittedName>
        <fullName evidence="3">Alpha amylase C-terminal domain-containing protein</fullName>
    </submittedName>
</protein>
<gene>
    <name evidence="3" type="ORF">J0695_19130</name>
</gene>
<accession>A0A939F7S3</accession>
<feature type="region of interest" description="Disordered" evidence="1">
    <location>
        <begin position="19"/>
        <end position="45"/>
    </location>
</feature>
<dbReference type="GO" id="GO:0003824">
    <property type="term" value="F:catalytic activity"/>
    <property type="evidence" value="ECO:0007669"/>
    <property type="project" value="InterPro"/>
</dbReference>
<reference evidence="3" key="1">
    <citation type="submission" date="2021-03" db="EMBL/GenBank/DDBJ databases">
        <title>Streptomyces poriferae sp. nov., a novel marine sponge-derived Actinobacteria species with anti-MRSA activity.</title>
        <authorList>
            <person name="Sandoval-Powers M."/>
            <person name="Kralova S."/>
            <person name="Nguyen G.-S."/>
            <person name="Fawwal D."/>
            <person name="Degnes K."/>
            <person name="Klinkenberg G."/>
            <person name="Sletta H."/>
            <person name="Wentzel A."/>
            <person name="Liles M.R."/>
        </authorList>
    </citation>
    <scope>NUCLEOTIDE SEQUENCE</scope>
    <source>
        <strain evidence="3">DSM 41794</strain>
    </source>
</reference>
<feature type="non-terminal residue" evidence="3">
    <location>
        <position position="1"/>
    </location>
</feature>
<evidence type="ECO:0000259" key="2">
    <source>
        <dbReference type="Pfam" id="PF02806"/>
    </source>
</evidence>
<dbReference type="GO" id="GO:0043169">
    <property type="term" value="F:cation binding"/>
    <property type="evidence" value="ECO:0007669"/>
    <property type="project" value="InterPro"/>
</dbReference>